<keyword evidence="15" id="KW-1185">Reference proteome</keyword>
<keyword evidence="5" id="KW-0813">Transport</keyword>
<dbReference type="NCBIfam" id="TIGR00797">
    <property type="entry name" value="matE"/>
    <property type="match status" value="1"/>
</dbReference>
<feature type="transmembrane region" description="Helical" evidence="13">
    <location>
        <begin position="187"/>
        <end position="209"/>
    </location>
</feature>
<comment type="subcellular location">
    <subcellularLocation>
        <location evidence="2">Cell membrane</location>
        <topology evidence="2">Multi-pass membrane protein</topology>
    </subcellularLocation>
</comment>
<feature type="transmembrane region" description="Helical" evidence="13">
    <location>
        <begin position="109"/>
        <end position="134"/>
    </location>
</feature>
<dbReference type="PANTHER" id="PTHR43298:SF2">
    <property type="entry name" value="FMN_FAD EXPORTER YEEO-RELATED"/>
    <property type="match status" value="1"/>
</dbReference>
<evidence type="ECO:0000313" key="14">
    <source>
        <dbReference type="EMBL" id="RXE57830.1"/>
    </source>
</evidence>
<feature type="transmembrane region" description="Helical" evidence="13">
    <location>
        <begin position="24"/>
        <end position="45"/>
    </location>
</feature>
<reference evidence="15" key="1">
    <citation type="submission" date="2018-11" db="EMBL/GenBank/DDBJ databases">
        <title>Genome sequencing of a novel mesophilic and cellulolytic organism within the genus Hungateiclostridium.</title>
        <authorList>
            <person name="Rettenmaier R."/>
            <person name="Liebl W."/>
            <person name="Zverlov V."/>
        </authorList>
    </citation>
    <scope>NUCLEOTIDE SEQUENCE [LARGE SCALE GENOMIC DNA]</scope>
    <source>
        <strain evidence="15">N2K1</strain>
    </source>
</reference>
<dbReference type="PANTHER" id="PTHR43298">
    <property type="entry name" value="MULTIDRUG RESISTANCE PROTEIN NORM-RELATED"/>
    <property type="match status" value="1"/>
</dbReference>
<dbReference type="PIRSF" id="PIRSF006603">
    <property type="entry name" value="DinF"/>
    <property type="match status" value="1"/>
</dbReference>
<dbReference type="InterPro" id="IPR050222">
    <property type="entry name" value="MATE_MdtK"/>
</dbReference>
<evidence type="ECO:0000256" key="8">
    <source>
        <dbReference type="ARBA" id="ARBA00022692"/>
    </source>
</evidence>
<evidence type="ECO:0000256" key="6">
    <source>
        <dbReference type="ARBA" id="ARBA00022449"/>
    </source>
</evidence>
<evidence type="ECO:0000256" key="7">
    <source>
        <dbReference type="ARBA" id="ARBA00022475"/>
    </source>
</evidence>
<dbReference type="Proteomes" id="UP000289166">
    <property type="component" value="Unassembled WGS sequence"/>
</dbReference>
<feature type="transmembrane region" description="Helical" evidence="13">
    <location>
        <begin position="385"/>
        <end position="403"/>
    </location>
</feature>
<dbReference type="InterPro" id="IPR002528">
    <property type="entry name" value="MATE_fam"/>
</dbReference>
<dbReference type="EMBL" id="RLII01000033">
    <property type="protein sequence ID" value="RXE57830.1"/>
    <property type="molecule type" value="Genomic_DNA"/>
</dbReference>
<keyword evidence="11 13" id="KW-0472">Membrane</keyword>
<dbReference type="AlphaFoldDB" id="A0A4Q0I0T5"/>
<feature type="transmembrane region" description="Helical" evidence="13">
    <location>
        <begin position="308"/>
        <end position="331"/>
    </location>
</feature>
<feature type="transmembrane region" description="Helical" evidence="13">
    <location>
        <begin position="437"/>
        <end position="461"/>
    </location>
</feature>
<sequence length="477" mass="52637">MEKASYLSNIFAKFKRTFIGDREFYKTVMVLVIPIIIQNSISNFVNLLDNIMVGQVGTAEMSGVAIANQLIFVFNLTVFGGLAGAGIFGAQFFGAGDNEGLRHTFRYKLWASVVIFAVALTVFLSGGDSLISLFLKGDGDPLEAAAMLEHGRAYLRIMLWGLLPFILSQVYGSTLRETGETMLPMKASIVAVLTNLCFNYVLIFGKLGFPKLGVEGAAIATVISRYVELVIIVVYTHRHTARFGFVVGLYRSMRVPRGLALTISQKGMPLLVNELMWSIGVSTLTQIFSTYELNVVAALNISNTITNLFNVVFISMGTAVAVMVGQALGSGDMSRAKEYSWKLIFFSVCTCIVIGTILVVVAPVISQIYNTTEYVRSLAVHFMRISALYMPIFAISHCTYFTIRSGGKTFITFVFDSVYTWVIIVPLAYLIAKYANFSIYTAYPVCYLPDVFKSVIGVYIIKKGKWAQNIVAKQQRA</sequence>
<protein>
    <recommendedName>
        <fullName evidence="4">Probable multidrug resistance protein NorM</fullName>
    </recommendedName>
    <alternativeName>
        <fullName evidence="12">Multidrug-efflux transporter</fullName>
    </alternativeName>
</protein>
<keyword evidence="9 13" id="KW-1133">Transmembrane helix</keyword>
<evidence type="ECO:0000256" key="5">
    <source>
        <dbReference type="ARBA" id="ARBA00022448"/>
    </source>
</evidence>
<comment type="caution">
    <text evidence="14">The sequence shown here is derived from an EMBL/GenBank/DDBJ whole genome shotgun (WGS) entry which is preliminary data.</text>
</comment>
<gene>
    <name evidence="14" type="ORF">EFD62_15480</name>
</gene>
<dbReference type="GO" id="GO:0015297">
    <property type="term" value="F:antiporter activity"/>
    <property type="evidence" value="ECO:0007669"/>
    <property type="project" value="UniProtKB-KW"/>
</dbReference>
<feature type="transmembrane region" description="Helical" evidence="13">
    <location>
        <begin position="154"/>
        <end position="175"/>
    </location>
</feature>
<keyword evidence="7" id="KW-1003">Cell membrane</keyword>
<keyword evidence="6" id="KW-0050">Antiport</keyword>
<keyword evidence="8 13" id="KW-0812">Transmembrane</keyword>
<evidence type="ECO:0000256" key="9">
    <source>
        <dbReference type="ARBA" id="ARBA00022989"/>
    </source>
</evidence>
<feature type="transmembrane region" description="Helical" evidence="13">
    <location>
        <begin position="343"/>
        <end position="365"/>
    </location>
</feature>
<dbReference type="GO" id="GO:0006811">
    <property type="term" value="P:monoatomic ion transport"/>
    <property type="evidence" value="ECO:0007669"/>
    <property type="project" value="UniProtKB-KW"/>
</dbReference>
<evidence type="ECO:0000256" key="2">
    <source>
        <dbReference type="ARBA" id="ARBA00004651"/>
    </source>
</evidence>
<feature type="transmembrane region" description="Helical" evidence="13">
    <location>
        <begin position="65"/>
        <end position="88"/>
    </location>
</feature>
<evidence type="ECO:0000256" key="10">
    <source>
        <dbReference type="ARBA" id="ARBA00023065"/>
    </source>
</evidence>
<evidence type="ECO:0000256" key="1">
    <source>
        <dbReference type="ARBA" id="ARBA00003408"/>
    </source>
</evidence>
<keyword evidence="10" id="KW-0406">Ion transport</keyword>
<evidence type="ECO:0000256" key="3">
    <source>
        <dbReference type="ARBA" id="ARBA00010199"/>
    </source>
</evidence>
<organism evidence="14 15">
    <name type="scientific">Acetivibrio mesophilus</name>
    <dbReference type="NCBI Taxonomy" id="2487273"/>
    <lineage>
        <taxon>Bacteria</taxon>
        <taxon>Bacillati</taxon>
        <taxon>Bacillota</taxon>
        <taxon>Clostridia</taxon>
        <taxon>Eubacteriales</taxon>
        <taxon>Oscillospiraceae</taxon>
        <taxon>Acetivibrio</taxon>
    </lineage>
</organism>
<dbReference type="InterPro" id="IPR048279">
    <property type="entry name" value="MdtK-like"/>
</dbReference>
<accession>A0A4Q0I0T5</accession>
<comment type="function">
    <text evidence="1">Multidrug efflux pump.</text>
</comment>
<evidence type="ECO:0000256" key="11">
    <source>
        <dbReference type="ARBA" id="ARBA00023136"/>
    </source>
</evidence>
<dbReference type="GO" id="GO:0042910">
    <property type="term" value="F:xenobiotic transmembrane transporter activity"/>
    <property type="evidence" value="ECO:0007669"/>
    <property type="project" value="InterPro"/>
</dbReference>
<dbReference type="Pfam" id="PF01554">
    <property type="entry name" value="MatE"/>
    <property type="match status" value="2"/>
</dbReference>
<feature type="transmembrane region" description="Helical" evidence="13">
    <location>
        <begin position="410"/>
        <end position="431"/>
    </location>
</feature>
<proteinExistence type="inferred from homology"/>
<evidence type="ECO:0000256" key="12">
    <source>
        <dbReference type="ARBA" id="ARBA00031636"/>
    </source>
</evidence>
<name>A0A4Q0I0T5_9FIRM</name>
<dbReference type="GO" id="GO:0005886">
    <property type="term" value="C:plasma membrane"/>
    <property type="evidence" value="ECO:0007669"/>
    <property type="project" value="UniProtKB-SubCell"/>
</dbReference>
<evidence type="ECO:0000313" key="15">
    <source>
        <dbReference type="Proteomes" id="UP000289166"/>
    </source>
</evidence>
<evidence type="ECO:0000256" key="4">
    <source>
        <dbReference type="ARBA" id="ARBA00020268"/>
    </source>
</evidence>
<dbReference type="OrthoDB" id="9780160at2"/>
<comment type="similarity">
    <text evidence="3">Belongs to the multi antimicrobial extrusion (MATE) (TC 2.A.66.1) family.</text>
</comment>
<evidence type="ECO:0000256" key="13">
    <source>
        <dbReference type="SAM" id="Phobius"/>
    </source>
</evidence>
<dbReference type="RefSeq" id="WP_128706425.1">
    <property type="nucleotide sequence ID" value="NZ_RLII01000033.1"/>
</dbReference>